<proteinExistence type="predicted"/>
<comment type="caution">
    <text evidence="1">The sequence shown here is derived from an EMBL/GenBank/DDBJ whole genome shotgun (WGS) entry which is preliminary data.</text>
</comment>
<name>A0A2K3KUY0_TRIPR</name>
<reference evidence="1 2" key="1">
    <citation type="journal article" date="2014" name="Am. J. Bot.">
        <title>Genome assembly and annotation for red clover (Trifolium pratense; Fabaceae).</title>
        <authorList>
            <person name="Istvanek J."/>
            <person name="Jaros M."/>
            <person name="Krenek A."/>
            <person name="Repkova J."/>
        </authorList>
    </citation>
    <scope>NUCLEOTIDE SEQUENCE [LARGE SCALE GENOMIC DNA]</scope>
    <source>
        <strain evidence="2">cv. Tatra</strain>
        <tissue evidence="1">Young leaves</tissue>
    </source>
</reference>
<accession>A0A2K3KUY0</accession>
<evidence type="ECO:0000313" key="1">
    <source>
        <dbReference type="EMBL" id="PNX70099.1"/>
    </source>
</evidence>
<dbReference type="Proteomes" id="UP000236291">
    <property type="component" value="Unassembled WGS sequence"/>
</dbReference>
<gene>
    <name evidence="1" type="ORF">L195_g057088</name>
</gene>
<reference evidence="1 2" key="2">
    <citation type="journal article" date="2017" name="Front. Plant Sci.">
        <title>Gene Classification and Mining of Molecular Markers Useful in Red Clover (Trifolium pratense) Breeding.</title>
        <authorList>
            <person name="Istvanek J."/>
            <person name="Dluhosova J."/>
            <person name="Dluhos P."/>
            <person name="Patkova L."/>
            <person name="Nedelnik J."/>
            <person name="Repkova J."/>
        </authorList>
    </citation>
    <scope>NUCLEOTIDE SEQUENCE [LARGE SCALE GENOMIC DNA]</scope>
    <source>
        <strain evidence="2">cv. Tatra</strain>
        <tissue evidence="1">Young leaves</tissue>
    </source>
</reference>
<dbReference type="EMBL" id="ASHM01111242">
    <property type="protein sequence ID" value="PNX70099.1"/>
    <property type="molecule type" value="Genomic_DNA"/>
</dbReference>
<protein>
    <submittedName>
        <fullName evidence="1">Uncharacterized protein</fullName>
    </submittedName>
</protein>
<evidence type="ECO:0000313" key="2">
    <source>
        <dbReference type="Proteomes" id="UP000236291"/>
    </source>
</evidence>
<organism evidence="1 2">
    <name type="scientific">Trifolium pratense</name>
    <name type="common">Red clover</name>
    <dbReference type="NCBI Taxonomy" id="57577"/>
    <lineage>
        <taxon>Eukaryota</taxon>
        <taxon>Viridiplantae</taxon>
        <taxon>Streptophyta</taxon>
        <taxon>Embryophyta</taxon>
        <taxon>Tracheophyta</taxon>
        <taxon>Spermatophyta</taxon>
        <taxon>Magnoliopsida</taxon>
        <taxon>eudicotyledons</taxon>
        <taxon>Gunneridae</taxon>
        <taxon>Pentapetalae</taxon>
        <taxon>rosids</taxon>
        <taxon>fabids</taxon>
        <taxon>Fabales</taxon>
        <taxon>Fabaceae</taxon>
        <taxon>Papilionoideae</taxon>
        <taxon>50 kb inversion clade</taxon>
        <taxon>NPAAA clade</taxon>
        <taxon>Hologalegina</taxon>
        <taxon>IRL clade</taxon>
        <taxon>Trifolieae</taxon>
        <taxon>Trifolium</taxon>
    </lineage>
</organism>
<sequence length="58" mass="6244">MKYALKSQLQEVKKIWFEFACCARRGKAARGADVFSVFGSQVLPPARGAGRAARGADA</sequence>
<dbReference type="AlphaFoldDB" id="A0A2K3KUY0"/>